<reference evidence="12" key="1">
    <citation type="submission" date="2016-06" db="UniProtKB">
        <authorList>
            <consortium name="WormBaseParasite"/>
        </authorList>
    </citation>
    <scope>IDENTIFICATION</scope>
</reference>
<evidence type="ECO:0000256" key="3">
    <source>
        <dbReference type="ARBA" id="ARBA00021602"/>
    </source>
</evidence>
<dbReference type="GO" id="GO:0003356">
    <property type="term" value="P:regulation of cilium beat frequency"/>
    <property type="evidence" value="ECO:0007669"/>
    <property type="project" value="TreeGrafter"/>
</dbReference>
<reference evidence="10 11" key="2">
    <citation type="submission" date="2018-11" db="EMBL/GenBank/DDBJ databases">
        <authorList>
            <consortium name="Pathogen Informatics"/>
        </authorList>
    </citation>
    <scope>NUCLEOTIDE SEQUENCE [LARGE SCALE GENOMIC DNA]</scope>
    <source>
        <strain evidence="10">Dakar</strain>
        <strain evidence="11">Dakar, Senegal</strain>
    </source>
</reference>
<protein>
    <recommendedName>
        <fullName evidence="3">Cilia- and flagella-associated protein 206</fullName>
    </recommendedName>
</protein>
<keyword evidence="6" id="KW-0969">Cilium</keyword>
<evidence type="ECO:0000256" key="6">
    <source>
        <dbReference type="ARBA" id="ARBA00023069"/>
    </source>
</evidence>
<gene>
    <name evidence="10" type="ORF">SCUD_LOCUS2188</name>
</gene>
<evidence type="ECO:0000256" key="7">
    <source>
        <dbReference type="ARBA" id="ARBA00023212"/>
    </source>
</evidence>
<comment type="function">
    <text evidence="9">Essential for sperm motility and is involved in the regulation of the beating frequency of motile cilia on the epithelial cells of the respiratory tract. Required for the establishment of radial spokes in sperm flagella.</text>
</comment>
<keyword evidence="8" id="KW-0966">Cell projection</keyword>
<proteinExistence type="inferred from homology"/>
<dbReference type="PANTHER" id="PTHR21442:SF0">
    <property type="entry name" value="CILIA- AND FLAGELLA-ASSOCIATED PROTEIN 206"/>
    <property type="match status" value="1"/>
</dbReference>
<keyword evidence="4" id="KW-0963">Cytoplasm</keyword>
<comment type="similarity">
    <text evidence="2">Belongs to the CFAP206 family.</text>
</comment>
<comment type="subcellular location">
    <subcellularLocation>
        <location evidence="1">Cytoplasm</location>
        <location evidence="1">Cytoskeleton</location>
        <location evidence="1">Cilium axoneme</location>
    </subcellularLocation>
</comment>
<evidence type="ECO:0000256" key="2">
    <source>
        <dbReference type="ARBA" id="ARBA00010500"/>
    </source>
</evidence>
<dbReference type="AlphaFoldDB" id="A0A183JHL4"/>
<keyword evidence="11" id="KW-1185">Reference proteome</keyword>
<sequence length="134" mass="15416">MPRVKAVVLDPASGFLPDKPLDNEDIKKLIELCVNRVTDQESPSVDTIKMQVFFEINHLKKDEFLNEHHRVLEKRLEPVLREVIESRAKLREELEATYQNIISALLLRSGLGSPTNMDVIRETTGEPMKVCLFF</sequence>
<dbReference type="GO" id="GO:0030030">
    <property type="term" value="P:cell projection organization"/>
    <property type="evidence" value="ECO:0007669"/>
    <property type="project" value="UniProtKB-KW"/>
</dbReference>
<dbReference type="PANTHER" id="PTHR21442">
    <property type="entry name" value="CILIA- AND FLAGELLA-ASSOCIATED PROTEIN 206"/>
    <property type="match status" value="1"/>
</dbReference>
<dbReference type="GO" id="GO:0005930">
    <property type="term" value="C:axoneme"/>
    <property type="evidence" value="ECO:0007669"/>
    <property type="project" value="UniProtKB-SubCell"/>
</dbReference>
<evidence type="ECO:0000256" key="9">
    <source>
        <dbReference type="ARBA" id="ARBA00045321"/>
    </source>
</evidence>
<evidence type="ECO:0000256" key="1">
    <source>
        <dbReference type="ARBA" id="ARBA00004430"/>
    </source>
</evidence>
<evidence type="ECO:0000256" key="4">
    <source>
        <dbReference type="ARBA" id="ARBA00022490"/>
    </source>
</evidence>
<dbReference type="WBParaSite" id="SCUD_0000218701-mRNA-1">
    <property type="protein sequence ID" value="SCUD_0000218701-mRNA-1"/>
    <property type="gene ID" value="SCUD_0000218701"/>
</dbReference>
<evidence type="ECO:0000256" key="5">
    <source>
        <dbReference type="ARBA" id="ARBA00022794"/>
    </source>
</evidence>
<accession>A0A183JHL4</accession>
<dbReference type="InterPro" id="IPR021897">
    <property type="entry name" value="FAP206"/>
</dbReference>
<evidence type="ECO:0000256" key="8">
    <source>
        <dbReference type="ARBA" id="ARBA00023273"/>
    </source>
</evidence>
<keyword evidence="5" id="KW-0970">Cilium biogenesis/degradation</keyword>
<dbReference type="STRING" id="6186.A0A183JHL4"/>
<evidence type="ECO:0000313" key="11">
    <source>
        <dbReference type="Proteomes" id="UP000279833"/>
    </source>
</evidence>
<evidence type="ECO:0000313" key="12">
    <source>
        <dbReference type="WBParaSite" id="SCUD_0000218701-mRNA-1"/>
    </source>
</evidence>
<dbReference type="GO" id="GO:0036064">
    <property type="term" value="C:ciliary basal body"/>
    <property type="evidence" value="ECO:0007669"/>
    <property type="project" value="TreeGrafter"/>
</dbReference>
<keyword evidence="7" id="KW-0206">Cytoskeleton</keyword>
<organism evidence="12">
    <name type="scientific">Schistosoma curassoni</name>
    <dbReference type="NCBI Taxonomy" id="6186"/>
    <lineage>
        <taxon>Eukaryota</taxon>
        <taxon>Metazoa</taxon>
        <taxon>Spiralia</taxon>
        <taxon>Lophotrochozoa</taxon>
        <taxon>Platyhelminthes</taxon>
        <taxon>Trematoda</taxon>
        <taxon>Digenea</taxon>
        <taxon>Strigeidida</taxon>
        <taxon>Schistosomatoidea</taxon>
        <taxon>Schistosomatidae</taxon>
        <taxon>Schistosoma</taxon>
    </lineage>
</organism>
<name>A0A183JHL4_9TREM</name>
<evidence type="ECO:0000313" key="10">
    <source>
        <dbReference type="EMBL" id="VDO72753.1"/>
    </source>
</evidence>
<dbReference type="Proteomes" id="UP000279833">
    <property type="component" value="Unassembled WGS sequence"/>
</dbReference>
<dbReference type="EMBL" id="UZAK01002016">
    <property type="protein sequence ID" value="VDO72753.1"/>
    <property type="molecule type" value="Genomic_DNA"/>
</dbReference>